<proteinExistence type="predicted"/>
<dbReference type="Pfam" id="PF00240">
    <property type="entry name" value="ubiquitin"/>
    <property type="match status" value="2"/>
</dbReference>
<dbReference type="PANTHER" id="PTHR10621">
    <property type="entry name" value="UV EXCISION REPAIR PROTEIN RAD23"/>
    <property type="match status" value="1"/>
</dbReference>
<reference evidence="2" key="1">
    <citation type="submission" date="2021-01" db="UniProtKB">
        <authorList>
            <consortium name="EnsemblPlants"/>
        </authorList>
    </citation>
    <scope>IDENTIFICATION</scope>
</reference>
<sequence length="255" mass="28480">MEISIHAHHNLEIRLEISHFDTVANIKQKIQSLTGIAASRQTLFFNNALLQDDADVERCNLFDNSRIRLLIRSPVAAESMKDPARVLVRNPISKRHVTVEAALECSVSRLKQSIAESERVAAELFTLFLFGREMDEEAEVRAFPGLGRDDAVVEMVLVFGGTRNNCSSGATAKVLVAVVAANVKLTITVTLSHSFGELRRELERLRKEGKVALPESWIFVFRKEKVMIENAALEKFKVVVGDVIQVHPFAFENAV</sequence>
<organism evidence="2 3">
    <name type="scientific">Kalanchoe fedtschenkoi</name>
    <name type="common">Lavender scallops</name>
    <name type="synonym">South American air plant</name>
    <dbReference type="NCBI Taxonomy" id="63787"/>
    <lineage>
        <taxon>Eukaryota</taxon>
        <taxon>Viridiplantae</taxon>
        <taxon>Streptophyta</taxon>
        <taxon>Embryophyta</taxon>
        <taxon>Tracheophyta</taxon>
        <taxon>Spermatophyta</taxon>
        <taxon>Magnoliopsida</taxon>
        <taxon>eudicotyledons</taxon>
        <taxon>Gunneridae</taxon>
        <taxon>Pentapetalae</taxon>
        <taxon>Saxifragales</taxon>
        <taxon>Crassulaceae</taxon>
        <taxon>Kalanchoe</taxon>
    </lineage>
</organism>
<keyword evidence="3" id="KW-1185">Reference proteome</keyword>
<dbReference type="InterPro" id="IPR000626">
    <property type="entry name" value="Ubiquitin-like_dom"/>
</dbReference>
<feature type="domain" description="Ubiquitin-like" evidence="1">
    <location>
        <begin position="84"/>
        <end position="161"/>
    </location>
</feature>
<protein>
    <recommendedName>
        <fullName evidence="1">Ubiquitin-like domain-containing protein</fullName>
    </recommendedName>
</protein>
<dbReference type="AlphaFoldDB" id="A0A7N0RF96"/>
<dbReference type="PANTHER" id="PTHR10621:SF38">
    <property type="entry name" value="UBIQUITIN DOMAIN-CONTAINING PROTEIN 7SL RNA1-RELATED"/>
    <property type="match status" value="1"/>
</dbReference>
<dbReference type="Proteomes" id="UP000594263">
    <property type="component" value="Unplaced"/>
</dbReference>
<evidence type="ECO:0000313" key="2">
    <source>
        <dbReference type="EnsemblPlants" id="Kaladp0010s0110.1.v1.1.CDS.1"/>
    </source>
</evidence>
<dbReference type="Gramene" id="Kaladp0010s0110.1.v1.1">
    <property type="protein sequence ID" value="Kaladp0010s0110.1.v1.1.CDS.1"/>
    <property type="gene ID" value="Kaladp0010s0110.v1.1"/>
</dbReference>
<dbReference type="GO" id="GO:0043130">
    <property type="term" value="F:ubiquitin binding"/>
    <property type="evidence" value="ECO:0007669"/>
    <property type="project" value="TreeGrafter"/>
</dbReference>
<dbReference type="GO" id="GO:0005829">
    <property type="term" value="C:cytosol"/>
    <property type="evidence" value="ECO:0007669"/>
    <property type="project" value="TreeGrafter"/>
</dbReference>
<dbReference type="Gene3D" id="3.10.20.90">
    <property type="entry name" value="Phosphatidylinositol 3-kinase Catalytic Subunit, Chain A, domain 1"/>
    <property type="match status" value="1"/>
</dbReference>
<evidence type="ECO:0000259" key="1">
    <source>
        <dbReference type="PROSITE" id="PS50053"/>
    </source>
</evidence>
<dbReference type="InterPro" id="IPR029071">
    <property type="entry name" value="Ubiquitin-like_domsf"/>
</dbReference>
<dbReference type="SUPFAM" id="SSF54236">
    <property type="entry name" value="Ubiquitin-like"/>
    <property type="match status" value="1"/>
</dbReference>
<dbReference type="SMART" id="SM00213">
    <property type="entry name" value="UBQ"/>
    <property type="match status" value="2"/>
</dbReference>
<dbReference type="EnsemblPlants" id="Kaladp0010s0110.1.v1.1">
    <property type="protein sequence ID" value="Kaladp0010s0110.1.v1.1.CDS.1"/>
    <property type="gene ID" value="Kaladp0010s0110.v1.1"/>
</dbReference>
<feature type="domain" description="Ubiquitin-like" evidence="1">
    <location>
        <begin position="1"/>
        <end position="76"/>
    </location>
</feature>
<accession>A0A7N0RF96</accession>
<name>A0A7N0RF96_KALFE</name>
<dbReference type="GO" id="GO:0031593">
    <property type="term" value="F:polyubiquitin modification-dependent protein binding"/>
    <property type="evidence" value="ECO:0007669"/>
    <property type="project" value="TreeGrafter"/>
</dbReference>
<dbReference type="CDD" id="cd17039">
    <property type="entry name" value="Ubl_ubiquitin_like"/>
    <property type="match status" value="1"/>
</dbReference>
<evidence type="ECO:0000313" key="3">
    <source>
        <dbReference type="Proteomes" id="UP000594263"/>
    </source>
</evidence>
<dbReference type="PROSITE" id="PS50053">
    <property type="entry name" value="UBIQUITIN_2"/>
    <property type="match status" value="2"/>
</dbReference>
<dbReference type="GO" id="GO:0043161">
    <property type="term" value="P:proteasome-mediated ubiquitin-dependent protein catabolic process"/>
    <property type="evidence" value="ECO:0007669"/>
    <property type="project" value="TreeGrafter"/>
</dbReference>
<dbReference type="GO" id="GO:0005654">
    <property type="term" value="C:nucleoplasm"/>
    <property type="evidence" value="ECO:0007669"/>
    <property type="project" value="TreeGrafter"/>
</dbReference>
<dbReference type="GO" id="GO:0070628">
    <property type="term" value="F:proteasome binding"/>
    <property type="evidence" value="ECO:0007669"/>
    <property type="project" value="TreeGrafter"/>
</dbReference>